<dbReference type="EMBL" id="CP146069">
    <property type="protein sequence ID" value="WWR45493.1"/>
    <property type="molecule type" value="Genomic_DNA"/>
</dbReference>
<dbReference type="InterPro" id="IPR028992">
    <property type="entry name" value="Hedgehog/Intein_dom"/>
</dbReference>
<dbReference type="InterPro" id="IPR036844">
    <property type="entry name" value="Hint_dom_sf"/>
</dbReference>
<dbReference type="Pfam" id="PF13403">
    <property type="entry name" value="Hint_2"/>
    <property type="match status" value="1"/>
</dbReference>
<dbReference type="PROSITE" id="PS50817">
    <property type="entry name" value="INTEIN_N_TER"/>
    <property type="match status" value="1"/>
</dbReference>
<evidence type="ECO:0000313" key="3">
    <source>
        <dbReference type="Proteomes" id="UP001364156"/>
    </source>
</evidence>
<gene>
    <name evidence="2" type="ORF">RZ517_11855</name>
</gene>
<dbReference type="SUPFAM" id="SSF51294">
    <property type="entry name" value="Hedgehog/intein (Hint) domain"/>
    <property type="match status" value="1"/>
</dbReference>
<proteinExistence type="predicted"/>
<name>A0ABZ2HEA7_9RHOB</name>
<evidence type="ECO:0000259" key="1">
    <source>
        <dbReference type="Pfam" id="PF13403"/>
    </source>
</evidence>
<sequence length="356" mass="38301">MNCFASSEVKIVARSFFAISNDNLVVDSSSNGAIVGNPVINNSDTPNGTVFTYSAGGGTTVTIDDTGGDPDIFEDDNTAGHSVTDGGGIVSNGTLVEAESLIFVRALDINGNLTGPTITITVFSQNGVTGNVWGFSPDIELQDGVQYEKTGGSNIGSSSYNTFVTCFASDTRIVTPDGCKTIDTLHIGDLVWTMRDGFQPVNWIGRTEVTAEGAFAPIVVPKGVFGNTRDLVLSQEHRLLLRAPEAELLFGYTDVLIAAKYLCGFEGIHIRTGGTIRYVHVMFDQHQIVETDGVLSESFFLTRQALTGLERTQTEELLALFPSLEEHIEAFGHTAARTLKRHEASLLLDHMTKRAA</sequence>
<evidence type="ECO:0000313" key="2">
    <source>
        <dbReference type="EMBL" id="WWR45493.1"/>
    </source>
</evidence>
<accession>A0ABZ2HEA7</accession>
<dbReference type="Proteomes" id="UP001364156">
    <property type="component" value="Chromosome"/>
</dbReference>
<protein>
    <submittedName>
        <fullName evidence="2">Hint domain-containing protein</fullName>
    </submittedName>
</protein>
<keyword evidence="3" id="KW-1185">Reference proteome</keyword>
<reference evidence="2 3" key="1">
    <citation type="submission" date="2023-10" db="EMBL/GenBank/DDBJ databases">
        <title>Roseovarius strain S88 nov., isolated from a marine algae.</title>
        <authorList>
            <person name="Lee M.W."/>
            <person name="Lee J.K."/>
            <person name="Kim J.M."/>
            <person name="Choi D.G."/>
            <person name="Baek J.H."/>
            <person name="Bayburt H."/>
            <person name="Jung J.J."/>
            <person name="Han D.M."/>
            <person name="Jeon C.O."/>
        </authorList>
    </citation>
    <scope>NUCLEOTIDE SEQUENCE [LARGE SCALE GENOMIC DNA]</scope>
    <source>
        <strain evidence="2 3">S88</strain>
    </source>
</reference>
<organism evidence="2 3">
    <name type="scientific">Roseovarius phycicola</name>
    <dbReference type="NCBI Taxonomy" id="3080976"/>
    <lineage>
        <taxon>Bacteria</taxon>
        <taxon>Pseudomonadati</taxon>
        <taxon>Pseudomonadota</taxon>
        <taxon>Alphaproteobacteria</taxon>
        <taxon>Rhodobacterales</taxon>
        <taxon>Roseobacteraceae</taxon>
        <taxon>Roseovarius</taxon>
    </lineage>
</organism>
<dbReference type="RefSeq" id="WP_338548427.1">
    <property type="nucleotide sequence ID" value="NZ_CP146069.1"/>
</dbReference>
<dbReference type="InterPro" id="IPR006141">
    <property type="entry name" value="Intein_N"/>
</dbReference>
<feature type="domain" description="Hedgehog/Intein (Hint)" evidence="1">
    <location>
        <begin position="165"/>
        <end position="302"/>
    </location>
</feature>
<dbReference type="Gene3D" id="2.170.16.10">
    <property type="entry name" value="Hedgehog/Intein (Hint) domain"/>
    <property type="match status" value="1"/>
</dbReference>